<sequence>MADSVSARERRNCWLVMSDLFVDNEVDYKAVAEALVRDCPNMDRAELKRTLFEEVAPVLGTNGLTPAPSVWMGFDGDAVMRDVAERLTQQHLSFYRRVTGGIWSTMCRFLFRSWWAELERELKTLGKA</sequence>
<evidence type="ECO:0000313" key="2">
    <source>
        <dbReference type="EMBL" id="AOK15364.1"/>
    </source>
</evidence>
<name>A0A1B4PN77_BURCE</name>
<organism evidence="2 3">
    <name type="scientific">Burkholderia cepacia</name>
    <name type="common">Pseudomonas cepacia</name>
    <dbReference type="NCBI Taxonomy" id="292"/>
    <lineage>
        <taxon>Bacteria</taxon>
        <taxon>Pseudomonadati</taxon>
        <taxon>Pseudomonadota</taxon>
        <taxon>Betaproteobacteria</taxon>
        <taxon>Burkholderiales</taxon>
        <taxon>Burkholderiaceae</taxon>
        <taxon>Burkholderia</taxon>
        <taxon>Burkholderia cepacia complex</taxon>
    </lineage>
</organism>
<gene>
    <name evidence="2" type="ORF">WT26_04620</name>
</gene>
<feature type="domain" description="DUF7079" evidence="1">
    <location>
        <begin position="9"/>
        <end position="120"/>
    </location>
</feature>
<dbReference type="EMBL" id="CP013443">
    <property type="protein sequence ID" value="AOK15364.1"/>
    <property type="molecule type" value="Genomic_DNA"/>
</dbReference>
<evidence type="ECO:0000259" key="1">
    <source>
        <dbReference type="Pfam" id="PF23296"/>
    </source>
</evidence>
<protein>
    <recommendedName>
        <fullName evidence="1">DUF7079 domain-containing protein</fullName>
    </recommendedName>
</protein>
<accession>A0A1B4PN77</accession>
<evidence type="ECO:0000313" key="3">
    <source>
        <dbReference type="Proteomes" id="UP000094776"/>
    </source>
</evidence>
<dbReference type="Proteomes" id="UP000094776">
    <property type="component" value="Chromosome 1"/>
</dbReference>
<proteinExistence type="predicted"/>
<dbReference type="RefSeq" id="WP_060227895.1">
    <property type="nucleotide sequence ID" value="NZ_CP013443.1"/>
</dbReference>
<dbReference type="InterPro" id="IPR055507">
    <property type="entry name" value="DUF7079"/>
</dbReference>
<reference evidence="2 3" key="1">
    <citation type="submission" date="2015-12" db="EMBL/GenBank/DDBJ databases">
        <title>Diversity of Burkholderia near neighbor genomes.</title>
        <authorList>
            <person name="Sahl J."/>
            <person name="Wagner D."/>
            <person name="Keim P."/>
        </authorList>
    </citation>
    <scope>NUCLEOTIDE SEQUENCE [LARGE SCALE GENOMIC DNA]</scope>
    <source>
        <strain evidence="2 3">MSMB1184WGS</strain>
    </source>
</reference>
<dbReference type="Pfam" id="PF23296">
    <property type="entry name" value="DUF7079"/>
    <property type="match status" value="1"/>
</dbReference>
<dbReference type="AlphaFoldDB" id="A0A1B4PN77"/>